<evidence type="ECO:0000256" key="1">
    <source>
        <dbReference type="SAM" id="MobiDB-lite"/>
    </source>
</evidence>
<keyword evidence="2" id="KW-0812">Transmembrane</keyword>
<proteinExistence type="predicted"/>
<organism evidence="3 4">
    <name type="scientific">Rhodococcus xishaensis</name>
    <dbReference type="NCBI Taxonomy" id="2487364"/>
    <lineage>
        <taxon>Bacteria</taxon>
        <taxon>Bacillati</taxon>
        <taxon>Actinomycetota</taxon>
        <taxon>Actinomycetes</taxon>
        <taxon>Mycobacteriales</taxon>
        <taxon>Nocardiaceae</taxon>
        <taxon>Rhodococcus</taxon>
    </lineage>
</organism>
<comment type="caution">
    <text evidence="3">The sequence shown here is derived from an EMBL/GenBank/DDBJ whole genome shotgun (WGS) entry which is preliminary data.</text>
</comment>
<keyword evidence="2" id="KW-0472">Membrane</keyword>
<evidence type="ECO:0000256" key="2">
    <source>
        <dbReference type="SAM" id="Phobius"/>
    </source>
</evidence>
<sequence length="177" mass="18518">MSPTDDFQTPRSPDRTGPRRIAPATPAAKSVEGRGARRGRLSPSTIAVAGVLAALGVAGFLIARIAQSGPESEVGDAVKTFVAALDSGDLTALQESTCGTLADFYQDIPPAEFADVHADAVTHGGIPVVTSIDTVQITDDSAIAQVTAHTHRDPSNESPRTFNLERIDGVWKVCDPE</sequence>
<name>A0A438ARF8_9NOCA</name>
<dbReference type="EMBL" id="RKLO01000005">
    <property type="protein sequence ID" value="RVW01282.1"/>
    <property type="molecule type" value="Genomic_DNA"/>
</dbReference>
<reference evidence="3 4" key="1">
    <citation type="submission" date="2018-11" db="EMBL/GenBank/DDBJ databases">
        <title>Rhodococcus spongicola sp. nov. and Rhodococcus xishaensis sp. nov. from marine sponges.</title>
        <authorList>
            <person name="Li L."/>
            <person name="Lin H.W."/>
        </authorList>
    </citation>
    <scope>NUCLEOTIDE SEQUENCE [LARGE SCALE GENOMIC DNA]</scope>
    <source>
        <strain evidence="3 4">LHW51113</strain>
    </source>
</reference>
<dbReference type="Proteomes" id="UP000283479">
    <property type="component" value="Unassembled WGS sequence"/>
</dbReference>
<protein>
    <recommendedName>
        <fullName evidence="5">Lumazine-binding protein</fullName>
    </recommendedName>
</protein>
<evidence type="ECO:0000313" key="4">
    <source>
        <dbReference type="Proteomes" id="UP000283479"/>
    </source>
</evidence>
<feature type="compositionally biased region" description="Polar residues" evidence="1">
    <location>
        <begin position="1"/>
        <end position="11"/>
    </location>
</feature>
<feature type="region of interest" description="Disordered" evidence="1">
    <location>
        <begin position="1"/>
        <end position="39"/>
    </location>
</feature>
<accession>A0A438ARF8</accession>
<feature type="transmembrane region" description="Helical" evidence="2">
    <location>
        <begin position="44"/>
        <end position="63"/>
    </location>
</feature>
<evidence type="ECO:0008006" key="5">
    <source>
        <dbReference type="Google" id="ProtNLM"/>
    </source>
</evidence>
<dbReference type="SUPFAM" id="SSF54427">
    <property type="entry name" value="NTF2-like"/>
    <property type="match status" value="1"/>
</dbReference>
<keyword evidence="4" id="KW-1185">Reference proteome</keyword>
<dbReference type="AlphaFoldDB" id="A0A438ARF8"/>
<keyword evidence="2" id="KW-1133">Transmembrane helix</keyword>
<dbReference type="OrthoDB" id="4485830at2"/>
<gene>
    <name evidence="3" type="ORF">EGT50_13735</name>
</gene>
<dbReference type="InterPro" id="IPR032710">
    <property type="entry name" value="NTF2-like_dom_sf"/>
</dbReference>
<evidence type="ECO:0000313" key="3">
    <source>
        <dbReference type="EMBL" id="RVW01282.1"/>
    </source>
</evidence>
<dbReference type="RefSeq" id="WP_127955185.1">
    <property type="nucleotide sequence ID" value="NZ_RKLO01000005.1"/>
</dbReference>